<reference evidence="2" key="1">
    <citation type="submission" date="2009-05" db="EMBL/GenBank/DDBJ databases">
        <authorList>
            <person name="Harkins D.M."/>
            <person name="DeShazer D."/>
            <person name="Woods D.E."/>
            <person name="Brinkac L.M."/>
            <person name="Brown K.A."/>
            <person name="Hung G.C."/>
            <person name="Tuanyok A."/>
            <person name="Zhang B."/>
            <person name="Nierman W.C."/>
        </authorList>
    </citation>
    <scope>NUCLEOTIDE SEQUENCE [LARGE SCALE GENOMIC DNA]</scope>
    <source>
        <strain evidence="2">1710a</strain>
    </source>
</reference>
<feature type="compositionally biased region" description="Basic and acidic residues" evidence="1">
    <location>
        <begin position="1"/>
        <end position="10"/>
    </location>
</feature>
<sequence>MFVYKQDTKHGQRTGARRGTEKELRHRAAYPKRGLSTSL</sequence>
<evidence type="ECO:0000256" key="1">
    <source>
        <dbReference type="SAM" id="MobiDB-lite"/>
    </source>
</evidence>
<feature type="region of interest" description="Disordered" evidence="1">
    <location>
        <begin position="1"/>
        <end position="39"/>
    </location>
</feature>
<accession>A0A0E1W6U5</accession>
<proteinExistence type="predicted"/>
<dbReference type="AlphaFoldDB" id="A0A0E1W6U5"/>
<dbReference type="EMBL" id="CM000832">
    <property type="protein sequence ID" value="EET08878.1"/>
    <property type="molecule type" value="Genomic_DNA"/>
</dbReference>
<dbReference type="Proteomes" id="UP000001812">
    <property type="component" value="Chromosome I"/>
</dbReference>
<name>A0A0E1W6U5_BURPE</name>
<dbReference type="HOGENOM" id="CLU_3306188_0_0_4"/>
<evidence type="ECO:0000313" key="2">
    <source>
        <dbReference type="EMBL" id="EET08878.1"/>
    </source>
</evidence>
<protein>
    <submittedName>
        <fullName evidence="2">Uncharacterized protein</fullName>
    </submittedName>
</protein>
<organism evidence="2">
    <name type="scientific">Burkholderia pseudomallei 1710a</name>
    <dbReference type="NCBI Taxonomy" id="320371"/>
    <lineage>
        <taxon>Bacteria</taxon>
        <taxon>Pseudomonadati</taxon>
        <taxon>Pseudomonadota</taxon>
        <taxon>Betaproteobacteria</taxon>
        <taxon>Burkholderiales</taxon>
        <taxon>Burkholderiaceae</taxon>
        <taxon>Burkholderia</taxon>
        <taxon>pseudomallei group</taxon>
    </lineage>
</organism>
<gene>
    <name evidence="2" type="ORF">BURPS1710A_0322</name>
</gene>